<organism evidence="8 9">
    <name type="scientific">Pseudonocardia eucalypti</name>
    <dbReference type="NCBI Taxonomy" id="648755"/>
    <lineage>
        <taxon>Bacteria</taxon>
        <taxon>Bacillati</taxon>
        <taxon>Actinomycetota</taxon>
        <taxon>Actinomycetes</taxon>
        <taxon>Pseudonocardiales</taxon>
        <taxon>Pseudonocardiaceae</taxon>
        <taxon>Pseudonocardia</taxon>
    </lineage>
</organism>
<dbReference type="Pfam" id="PF13462">
    <property type="entry name" value="Thioredoxin_4"/>
    <property type="match status" value="1"/>
</dbReference>
<dbReference type="PANTHER" id="PTHR13887">
    <property type="entry name" value="GLUTATHIONE S-TRANSFERASE KAPPA"/>
    <property type="match status" value="1"/>
</dbReference>
<evidence type="ECO:0000256" key="1">
    <source>
        <dbReference type="ARBA" id="ARBA00005791"/>
    </source>
</evidence>
<dbReference type="PROSITE" id="PS51352">
    <property type="entry name" value="THIOREDOXIN_2"/>
    <property type="match status" value="1"/>
</dbReference>
<evidence type="ECO:0000256" key="4">
    <source>
        <dbReference type="ARBA" id="ARBA00023157"/>
    </source>
</evidence>
<evidence type="ECO:0000313" key="9">
    <source>
        <dbReference type="Proteomes" id="UP001428817"/>
    </source>
</evidence>
<evidence type="ECO:0000256" key="5">
    <source>
        <dbReference type="ARBA" id="ARBA00023284"/>
    </source>
</evidence>
<sequence length="219" mass="23428">MSRNLVLTIGLAVAAVLAVVGAVTLSGSSSPEPAPPGAADPSALVRPDSHRLSTAPDGRVTFVEFLDFECEACRAAFPAVEELREAYRGRVTFVLRYFPIPSHTNAENAALAVEAAARQGQLEAMYRRMYQTQTTWGEQRESKAGLFRDFARDLGLDLAAYDRAVADPATLARIRSDRDDGMALGVTGTPSFFVNGTQLRPNDINDLRAAIDGALADGG</sequence>
<dbReference type="EMBL" id="BAABJP010000020">
    <property type="protein sequence ID" value="GAA5160515.1"/>
    <property type="molecule type" value="Genomic_DNA"/>
</dbReference>
<dbReference type="Gene3D" id="3.40.30.10">
    <property type="entry name" value="Glutaredoxin"/>
    <property type="match status" value="1"/>
</dbReference>
<evidence type="ECO:0000259" key="7">
    <source>
        <dbReference type="PROSITE" id="PS51352"/>
    </source>
</evidence>
<comment type="similarity">
    <text evidence="1">Belongs to the thioredoxin family. DsbA subfamily.</text>
</comment>
<evidence type="ECO:0000313" key="8">
    <source>
        <dbReference type="EMBL" id="GAA5160515.1"/>
    </source>
</evidence>
<evidence type="ECO:0000256" key="6">
    <source>
        <dbReference type="SAM" id="MobiDB-lite"/>
    </source>
</evidence>
<comment type="caution">
    <text evidence="8">The sequence shown here is derived from an EMBL/GenBank/DDBJ whole genome shotgun (WGS) entry which is preliminary data.</text>
</comment>
<reference evidence="9" key="1">
    <citation type="journal article" date="2019" name="Int. J. Syst. Evol. Microbiol.">
        <title>The Global Catalogue of Microorganisms (GCM) 10K type strain sequencing project: providing services to taxonomists for standard genome sequencing and annotation.</title>
        <authorList>
            <consortium name="The Broad Institute Genomics Platform"/>
            <consortium name="The Broad Institute Genome Sequencing Center for Infectious Disease"/>
            <person name="Wu L."/>
            <person name="Ma J."/>
        </authorList>
    </citation>
    <scope>NUCLEOTIDE SEQUENCE [LARGE SCALE GENOMIC DNA]</scope>
    <source>
        <strain evidence="9">JCM 18303</strain>
    </source>
</reference>
<feature type="region of interest" description="Disordered" evidence="6">
    <location>
        <begin position="27"/>
        <end position="50"/>
    </location>
</feature>
<dbReference type="SUPFAM" id="SSF52833">
    <property type="entry name" value="Thioredoxin-like"/>
    <property type="match status" value="1"/>
</dbReference>
<feature type="domain" description="Thioredoxin" evidence="7">
    <location>
        <begin position="28"/>
        <end position="216"/>
    </location>
</feature>
<protein>
    <recommendedName>
        <fullName evidence="7">Thioredoxin domain-containing protein</fullName>
    </recommendedName>
</protein>
<dbReference type="InterPro" id="IPR012336">
    <property type="entry name" value="Thioredoxin-like_fold"/>
</dbReference>
<gene>
    <name evidence="8" type="ORF">GCM10023321_43330</name>
</gene>
<dbReference type="InterPro" id="IPR036249">
    <property type="entry name" value="Thioredoxin-like_sf"/>
</dbReference>
<dbReference type="PANTHER" id="PTHR13887:SF14">
    <property type="entry name" value="DISULFIDE BOND FORMATION PROTEIN D"/>
    <property type="match status" value="1"/>
</dbReference>
<proteinExistence type="inferred from homology"/>
<keyword evidence="9" id="KW-1185">Reference proteome</keyword>
<evidence type="ECO:0000256" key="3">
    <source>
        <dbReference type="ARBA" id="ARBA00023002"/>
    </source>
</evidence>
<keyword evidence="3" id="KW-0560">Oxidoreductase</keyword>
<dbReference type="InterPro" id="IPR013766">
    <property type="entry name" value="Thioredoxin_domain"/>
</dbReference>
<dbReference type="RefSeq" id="WP_185060321.1">
    <property type="nucleotide sequence ID" value="NZ_BAABJP010000020.1"/>
</dbReference>
<keyword evidence="5" id="KW-0676">Redox-active center</keyword>
<dbReference type="Proteomes" id="UP001428817">
    <property type="component" value="Unassembled WGS sequence"/>
</dbReference>
<accession>A0ABP9QEB8</accession>
<keyword evidence="2" id="KW-0732">Signal</keyword>
<keyword evidence="4" id="KW-1015">Disulfide bond</keyword>
<evidence type="ECO:0000256" key="2">
    <source>
        <dbReference type="ARBA" id="ARBA00022729"/>
    </source>
</evidence>
<name>A0ABP9QEB8_9PSEU</name>